<proteinExistence type="predicted"/>
<dbReference type="InterPro" id="IPR057135">
    <property type="entry name" value="At4g27190-like_LRR"/>
</dbReference>
<dbReference type="Gene3D" id="3.80.10.10">
    <property type="entry name" value="Ribonuclease Inhibitor"/>
    <property type="match status" value="1"/>
</dbReference>
<dbReference type="InterPro" id="IPR032675">
    <property type="entry name" value="LRR_dom_sf"/>
</dbReference>
<evidence type="ECO:0000256" key="1">
    <source>
        <dbReference type="SAM" id="MobiDB-lite"/>
    </source>
</evidence>
<dbReference type="GeneID" id="120252573"/>
<dbReference type="RefSeq" id="XP_039116687.1">
    <property type="nucleotide sequence ID" value="XM_039260753.1"/>
</dbReference>
<name>A0AB40ANS6_DIOCR</name>
<feature type="region of interest" description="Disordered" evidence="1">
    <location>
        <begin position="396"/>
        <end position="420"/>
    </location>
</feature>
<accession>A0AB40ANS6</accession>
<reference evidence="4" key="1">
    <citation type="submission" date="2025-08" db="UniProtKB">
        <authorList>
            <consortium name="RefSeq"/>
        </authorList>
    </citation>
    <scope>IDENTIFICATION</scope>
</reference>
<dbReference type="PANTHER" id="PTHR46413">
    <property type="entry name" value="HEAVY METAL-ASSOCIATED ISOPRENYLATED PLANT PROTEIN 6"/>
    <property type="match status" value="1"/>
</dbReference>
<dbReference type="SUPFAM" id="SSF52058">
    <property type="entry name" value="L domain-like"/>
    <property type="match status" value="1"/>
</dbReference>
<dbReference type="PANTHER" id="PTHR46413:SF1">
    <property type="entry name" value="HEAVY METAL-ASSOCIATED ISOPRENYLATED PLANT PROTEIN 6"/>
    <property type="match status" value="1"/>
</dbReference>
<evidence type="ECO:0000313" key="4">
    <source>
        <dbReference type="RefSeq" id="XP_039116687.1"/>
    </source>
</evidence>
<protein>
    <submittedName>
        <fullName evidence="4">Uncharacterized protein LOC120252573</fullName>
    </submittedName>
</protein>
<sequence>MCRNLKGLGKVEDGLMSKLQNLKVIDVFPSGWVDLEELKKLKKHNNIKGIGMRVVSNEVLQQLSCLPTAWLCLANMDNLDSLSFDILSCKDDGFLKELEIRSCPQITKLVMNGRETHLNNLTIYDVKQLQNISWENVLPQEFFRMLKRLFIYKCKLASVDWVLHLPCLIHLHIQSCTEIETLFNVEEEREIQQVSKLPVFPHLECLELAKLPKLMRISNFTLDFPRLSHLSVTECLNLQKDSFELGFINHQIRTHCDREWRENLECEAKSPPTYQRDYFWRVTASTVVLKIGLHSELCEGRILKTIVMIEGVERVWFESFDASTDLVMVKGTMDVKNLLEVLKEKLNNSVEIMPAKKYDAGAGDKKDGGVGGGGDEQKEMLMLIEDGVRMGRALAANEDDRENEGEHGSQIRGLRRSLTF</sequence>
<dbReference type="GO" id="GO:0046872">
    <property type="term" value="F:metal ion binding"/>
    <property type="evidence" value="ECO:0007669"/>
    <property type="project" value="InterPro"/>
</dbReference>
<evidence type="ECO:0000259" key="2">
    <source>
        <dbReference type="PROSITE" id="PS50846"/>
    </source>
</evidence>
<dbReference type="Proteomes" id="UP001515500">
    <property type="component" value="Chromosome 21"/>
</dbReference>
<dbReference type="AlphaFoldDB" id="A0AB40ANS6"/>
<dbReference type="Pfam" id="PF23247">
    <property type="entry name" value="LRR_RPS2"/>
    <property type="match status" value="1"/>
</dbReference>
<organism evidence="3 4">
    <name type="scientific">Dioscorea cayennensis subsp. rotundata</name>
    <name type="common">White Guinea yam</name>
    <name type="synonym">Dioscorea rotundata</name>
    <dbReference type="NCBI Taxonomy" id="55577"/>
    <lineage>
        <taxon>Eukaryota</taxon>
        <taxon>Viridiplantae</taxon>
        <taxon>Streptophyta</taxon>
        <taxon>Embryophyta</taxon>
        <taxon>Tracheophyta</taxon>
        <taxon>Spermatophyta</taxon>
        <taxon>Magnoliopsida</taxon>
        <taxon>Liliopsida</taxon>
        <taxon>Dioscoreales</taxon>
        <taxon>Dioscoreaceae</taxon>
        <taxon>Dioscorea</taxon>
    </lineage>
</organism>
<keyword evidence="3" id="KW-1185">Reference proteome</keyword>
<dbReference type="InterPro" id="IPR044594">
    <property type="entry name" value="HIPP01/3/5/6"/>
</dbReference>
<dbReference type="Gene3D" id="3.30.70.100">
    <property type="match status" value="1"/>
</dbReference>
<gene>
    <name evidence="4" type="primary">LOC120252573</name>
</gene>
<feature type="domain" description="HMA" evidence="2">
    <location>
        <begin position="284"/>
        <end position="354"/>
    </location>
</feature>
<dbReference type="InterPro" id="IPR006121">
    <property type="entry name" value="HMA_dom"/>
</dbReference>
<dbReference type="PROSITE" id="PS50846">
    <property type="entry name" value="HMA_2"/>
    <property type="match status" value="1"/>
</dbReference>
<evidence type="ECO:0000313" key="3">
    <source>
        <dbReference type="Proteomes" id="UP001515500"/>
    </source>
</evidence>